<gene>
    <name evidence="13" type="ORF">EWM64_g1986</name>
</gene>
<dbReference type="STRING" id="135208.A0A4Z0A4R8"/>
<dbReference type="FunFam" id="3.40.50.300:FF:000149">
    <property type="entry name" value="Nuclear valosin-containing protein-like"/>
    <property type="match status" value="1"/>
</dbReference>
<evidence type="ECO:0000256" key="2">
    <source>
        <dbReference type="ARBA" id="ARBA00006914"/>
    </source>
</evidence>
<dbReference type="EMBL" id="SFCI01000150">
    <property type="protein sequence ID" value="TFY82022.1"/>
    <property type="molecule type" value="Genomic_DNA"/>
</dbReference>
<keyword evidence="6" id="KW-0067">ATP-binding</keyword>
<keyword evidence="5" id="KW-0378">Hydrolase</keyword>
<feature type="compositionally biased region" description="Basic and acidic residues" evidence="11">
    <location>
        <begin position="246"/>
        <end position="264"/>
    </location>
</feature>
<dbReference type="SUPFAM" id="SSF52540">
    <property type="entry name" value="P-loop containing nucleoside triphosphate hydrolases"/>
    <property type="match status" value="2"/>
</dbReference>
<organism evidence="13 14">
    <name type="scientific">Hericium alpestre</name>
    <dbReference type="NCBI Taxonomy" id="135208"/>
    <lineage>
        <taxon>Eukaryota</taxon>
        <taxon>Fungi</taxon>
        <taxon>Dikarya</taxon>
        <taxon>Basidiomycota</taxon>
        <taxon>Agaricomycotina</taxon>
        <taxon>Agaricomycetes</taxon>
        <taxon>Russulales</taxon>
        <taxon>Hericiaceae</taxon>
        <taxon>Hericium</taxon>
    </lineage>
</organism>
<dbReference type="Proteomes" id="UP000298061">
    <property type="component" value="Unassembled WGS sequence"/>
</dbReference>
<evidence type="ECO:0000256" key="6">
    <source>
        <dbReference type="ARBA" id="ARBA00022840"/>
    </source>
</evidence>
<dbReference type="GO" id="GO:0005524">
    <property type="term" value="F:ATP binding"/>
    <property type="evidence" value="ECO:0007669"/>
    <property type="project" value="UniProtKB-KW"/>
</dbReference>
<sequence length="685" mass="74970">MVSASSIAHFNSAASADASLETVEIDPQYAQALGFAKGDVVEIGLLHDLPFAKSVTTEPATPDDWEILELHADHVEATLLSQVRVASVGQEIDVWVMGRTRIRLIIEGLNPPEAKALLLTTDTEFAIAPKARQQKPLGSSNATKSAVEADASAPSIPASTTTKGYSRLSRVLPASVLPFTLPTPTDLQSVIYISHRSLRALAYEGKIPPDIDHLKAIVRRLASPSDPADDTNTPGRAGADAPEQNKILDLKANDKEKKVDEDRRSKHTWEAVVRGLEEIPDRQIVVVGMLDGIQDWDIVQSIAEVVAISSNGRSLTSEAVTYYVDLSKWTEKPISTIQQQFRYWLDKALWHRPSVLLFDNMDKLLSAEVEHADSSRTRHLANLFVSLFSSMAHDISRDTTGVIMLATAESLAALHPLLNTLHVFKEVFHLRPPDRKARKEIMNHLVQLRLQSAHNMVVDPTAPLNFAALAAETEGYSATDLQDLVARAVHNAAMRLSQDSQDDDAKLVLTAADFKAAHVGFVPLSLRDIPLQQSNVEWTDVGGLSQTKRVLRETLEWPTKYAAIFAQSPLRLRSGILLYGYPGCGKTLLASAVAKECGLNFISVKGPELLNKYIGASEKSVRDIFERASAAKPCVLFFDEFDSIAPKRGHDSTGVTDRVVNQLLTLLDGAEGLEGVYVLAATRPY</sequence>
<evidence type="ECO:0000256" key="11">
    <source>
        <dbReference type="SAM" id="MobiDB-lite"/>
    </source>
</evidence>
<keyword evidence="14" id="KW-1185">Reference proteome</keyword>
<dbReference type="Pfam" id="PF09262">
    <property type="entry name" value="PEX-1N"/>
    <property type="match status" value="1"/>
</dbReference>
<feature type="region of interest" description="Disordered" evidence="11">
    <location>
        <begin position="130"/>
        <end position="162"/>
    </location>
</feature>
<evidence type="ECO:0000313" key="13">
    <source>
        <dbReference type="EMBL" id="TFY82022.1"/>
    </source>
</evidence>
<evidence type="ECO:0000256" key="5">
    <source>
        <dbReference type="ARBA" id="ARBA00022801"/>
    </source>
</evidence>
<accession>A0A4Z0A4R8</accession>
<keyword evidence="3" id="KW-0962">Peroxisome biogenesis</keyword>
<dbReference type="PANTHER" id="PTHR23077">
    <property type="entry name" value="AAA-FAMILY ATPASE"/>
    <property type="match status" value="1"/>
</dbReference>
<evidence type="ECO:0000256" key="1">
    <source>
        <dbReference type="ARBA" id="ARBA00004370"/>
    </source>
</evidence>
<reference evidence="13 14" key="1">
    <citation type="submission" date="2019-02" db="EMBL/GenBank/DDBJ databases">
        <title>Genome sequencing of the rare red list fungi Hericium alpestre (H. flagellum).</title>
        <authorList>
            <person name="Buettner E."/>
            <person name="Kellner H."/>
        </authorList>
    </citation>
    <scope>NUCLEOTIDE SEQUENCE [LARGE SCALE GENOMIC DNA]</scope>
    <source>
        <strain evidence="13 14">DSM 108284</strain>
    </source>
</reference>
<comment type="catalytic activity">
    <reaction evidence="10">
        <text>ATP + H2O = ADP + phosphate + H(+)</text>
        <dbReference type="Rhea" id="RHEA:13065"/>
        <dbReference type="ChEBI" id="CHEBI:15377"/>
        <dbReference type="ChEBI" id="CHEBI:15378"/>
        <dbReference type="ChEBI" id="CHEBI:30616"/>
        <dbReference type="ChEBI" id="CHEBI:43474"/>
        <dbReference type="ChEBI" id="CHEBI:456216"/>
    </reaction>
    <physiologicalReaction direction="left-to-right" evidence="10">
        <dbReference type="Rhea" id="RHEA:13066"/>
    </physiologicalReaction>
</comment>
<comment type="similarity">
    <text evidence="2">Belongs to the AAA ATPase family.</text>
</comment>
<dbReference type="Pfam" id="PF00004">
    <property type="entry name" value="AAA"/>
    <property type="match status" value="2"/>
</dbReference>
<evidence type="ECO:0000256" key="9">
    <source>
        <dbReference type="ARBA" id="ARBA00034532"/>
    </source>
</evidence>
<evidence type="ECO:0000256" key="4">
    <source>
        <dbReference type="ARBA" id="ARBA00022741"/>
    </source>
</evidence>
<evidence type="ECO:0000259" key="12">
    <source>
        <dbReference type="SMART" id="SM00382"/>
    </source>
</evidence>
<dbReference type="SMART" id="SM00382">
    <property type="entry name" value="AAA"/>
    <property type="match status" value="1"/>
</dbReference>
<comment type="subcellular location">
    <subcellularLocation>
        <location evidence="1">Membrane</location>
    </subcellularLocation>
</comment>
<dbReference type="GO" id="GO:0016558">
    <property type="term" value="P:protein import into peroxisome matrix"/>
    <property type="evidence" value="ECO:0007669"/>
    <property type="project" value="TreeGrafter"/>
</dbReference>
<protein>
    <recommendedName>
        <fullName evidence="9">Peroxisomal ATPase PEX1</fullName>
    </recommendedName>
    <alternativeName>
        <fullName evidence="8">Peroxin-1</fullName>
    </alternativeName>
</protein>
<dbReference type="InterPro" id="IPR003959">
    <property type="entry name" value="ATPase_AAA_core"/>
</dbReference>
<name>A0A4Z0A4R8_9AGAM</name>
<dbReference type="GO" id="GO:0016887">
    <property type="term" value="F:ATP hydrolysis activity"/>
    <property type="evidence" value="ECO:0007669"/>
    <property type="project" value="InterPro"/>
</dbReference>
<dbReference type="InterPro" id="IPR003593">
    <property type="entry name" value="AAA+_ATPase"/>
</dbReference>
<dbReference type="InterPro" id="IPR029067">
    <property type="entry name" value="CDC48_domain_2-like_sf"/>
</dbReference>
<dbReference type="AlphaFoldDB" id="A0A4Z0A4R8"/>
<proteinExistence type="inferred from homology"/>
<dbReference type="Gene3D" id="3.40.50.300">
    <property type="entry name" value="P-loop containing nucleotide triphosphate hydrolases"/>
    <property type="match status" value="2"/>
</dbReference>
<dbReference type="Gene3D" id="3.10.330.10">
    <property type="match status" value="1"/>
</dbReference>
<evidence type="ECO:0000256" key="8">
    <source>
        <dbReference type="ARBA" id="ARBA00032509"/>
    </source>
</evidence>
<dbReference type="InterPro" id="IPR027417">
    <property type="entry name" value="P-loop_NTPase"/>
</dbReference>
<feature type="region of interest" description="Disordered" evidence="11">
    <location>
        <begin position="223"/>
        <end position="264"/>
    </location>
</feature>
<dbReference type="SUPFAM" id="SSF54585">
    <property type="entry name" value="Cdc48 domain 2-like"/>
    <property type="match status" value="1"/>
</dbReference>
<keyword evidence="4" id="KW-0547">Nucleotide-binding</keyword>
<keyword evidence="7" id="KW-0472">Membrane</keyword>
<comment type="caution">
    <text evidence="13">The sequence shown here is derived from an EMBL/GenBank/DDBJ whole genome shotgun (WGS) entry which is preliminary data.</text>
</comment>
<evidence type="ECO:0000256" key="3">
    <source>
        <dbReference type="ARBA" id="ARBA00022593"/>
    </source>
</evidence>
<dbReference type="GO" id="GO:0005778">
    <property type="term" value="C:peroxisomal membrane"/>
    <property type="evidence" value="ECO:0007669"/>
    <property type="project" value="TreeGrafter"/>
</dbReference>
<dbReference type="OrthoDB" id="2187at2759"/>
<feature type="domain" description="AAA+ ATPase" evidence="12">
    <location>
        <begin position="572"/>
        <end position="682"/>
    </location>
</feature>
<dbReference type="Gene3D" id="1.10.8.60">
    <property type="match status" value="1"/>
</dbReference>
<dbReference type="InterPro" id="IPR050168">
    <property type="entry name" value="AAA_ATPase_domain"/>
</dbReference>
<dbReference type="GO" id="GO:0005829">
    <property type="term" value="C:cytosol"/>
    <property type="evidence" value="ECO:0007669"/>
    <property type="project" value="TreeGrafter"/>
</dbReference>
<dbReference type="PANTHER" id="PTHR23077:SF12">
    <property type="entry name" value="PEROXISOMAL ATPASE PEX1"/>
    <property type="match status" value="1"/>
</dbReference>
<evidence type="ECO:0000256" key="10">
    <source>
        <dbReference type="ARBA" id="ARBA00048778"/>
    </source>
</evidence>
<dbReference type="InterPro" id="IPR015342">
    <property type="entry name" value="PEX1-N_C-lobe"/>
</dbReference>
<evidence type="ECO:0000313" key="14">
    <source>
        <dbReference type="Proteomes" id="UP000298061"/>
    </source>
</evidence>
<evidence type="ECO:0000256" key="7">
    <source>
        <dbReference type="ARBA" id="ARBA00023136"/>
    </source>
</evidence>